<dbReference type="CDD" id="cd01637">
    <property type="entry name" value="IMPase_like"/>
    <property type="match status" value="1"/>
</dbReference>
<feature type="binding site" evidence="4">
    <location>
        <position position="90"/>
    </location>
    <ligand>
        <name>Mg(2+)</name>
        <dbReference type="ChEBI" id="CHEBI:18420"/>
        <label>2</label>
    </ligand>
</feature>
<dbReference type="Gene3D" id="3.30.540.10">
    <property type="entry name" value="Fructose-1,6-Bisphosphatase, subunit A, domain 1"/>
    <property type="match status" value="1"/>
</dbReference>
<accession>A0A2B7JVI6</accession>
<dbReference type="EMBL" id="MVCE01000001">
    <property type="protein sequence ID" value="PGF36395.1"/>
    <property type="molecule type" value="Genomic_DNA"/>
</dbReference>
<dbReference type="GO" id="GO:0007165">
    <property type="term" value="P:signal transduction"/>
    <property type="evidence" value="ECO:0007669"/>
    <property type="project" value="TreeGrafter"/>
</dbReference>
<feature type="binding site" evidence="4">
    <location>
        <position position="93"/>
    </location>
    <ligand>
        <name>Mg(2+)</name>
        <dbReference type="ChEBI" id="CHEBI:18420"/>
        <label>2</label>
    </ligand>
</feature>
<evidence type="ECO:0000313" key="6">
    <source>
        <dbReference type="Proteomes" id="UP000226191"/>
    </source>
</evidence>
<dbReference type="SUPFAM" id="SSF56655">
    <property type="entry name" value="Carbohydrate phosphatase"/>
    <property type="match status" value="1"/>
</dbReference>
<dbReference type="Proteomes" id="UP000226191">
    <property type="component" value="Unassembled WGS sequence"/>
</dbReference>
<keyword evidence="3 4" id="KW-0460">Magnesium</keyword>
<evidence type="ECO:0000256" key="3">
    <source>
        <dbReference type="ARBA" id="ARBA00022842"/>
    </source>
</evidence>
<dbReference type="InterPro" id="IPR000760">
    <property type="entry name" value="Inositol_monophosphatase-like"/>
</dbReference>
<comment type="caution">
    <text evidence="5">The sequence shown here is derived from an EMBL/GenBank/DDBJ whole genome shotgun (WGS) entry which is preliminary data.</text>
</comment>
<dbReference type="GO" id="GO:0046872">
    <property type="term" value="F:metal ion binding"/>
    <property type="evidence" value="ECO:0007669"/>
    <property type="project" value="UniProtKB-KW"/>
</dbReference>
<dbReference type="GO" id="GO:0006020">
    <property type="term" value="P:inositol metabolic process"/>
    <property type="evidence" value="ECO:0007669"/>
    <property type="project" value="TreeGrafter"/>
</dbReference>
<dbReference type="PANTHER" id="PTHR20854:SF4">
    <property type="entry name" value="INOSITOL-1-MONOPHOSPHATASE-RELATED"/>
    <property type="match status" value="1"/>
</dbReference>
<feature type="binding site" evidence="4">
    <location>
        <position position="67"/>
    </location>
    <ligand>
        <name>Mg(2+)</name>
        <dbReference type="ChEBI" id="CHEBI:18420"/>
        <label>1</label>
        <note>catalytic</note>
    </ligand>
</feature>
<reference evidence="5 6" key="1">
    <citation type="submission" date="2017-02" db="EMBL/GenBank/DDBJ databases">
        <title>Prevalence of linear plasmids in Cutibacterium acnes isolates obtained from cancerous prostatic tissue.</title>
        <authorList>
            <person name="Davidsson S."/>
            <person name="Bruggemann H."/>
        </authorList>
    </citation>
    <scope>NUCLEOTIDE SEQUENCE [LARGE SCALE GENOMIC DNA]</scope>
    <source>
        <strain evidence="5 6">11-78</strain>
    </source>
</reference>
<dbReference type="OrthoDB" id="9772456at2"/>
<dbReference type="Pfam" id="PF00459">
    <property type="entry name" value="Inositol_P"/>
    <property type="match status" value="1"/>
</dbReference>
<dbReference type="RefSeq" id="WP_002515619.1">
    <property type="nucleotide sequence ID" value="NZ_AP019664.1"/>
</dbReference>
<evidence type="ECO:0000313" key="5">
    <source>
        <dbReference type="EMBL" id="PGF36395.1"/>
    </source>
</evidence>
<dbReference type="PANTHER" id="PTHR20854">
    <property type="entry name" value="INOSITOL MONOPHOSPHATASE"/>
    <property type="match status" value="1"/>
</dbReference>
<proteinExistence type="predicted"/>
<sequence>MSIDVDTVSDLIRDVSARVIDPRFRTLHDHQIHQKKPGDFVTDADRQAECELGAAVTKYAGGIVVGEESAFADPTILDAVSDADLAWVIDPIDGTKNFVHGSVDHGVMLAQLSRGETVRGWIWQPQYGHMWFAEHGAGVTCDGDEVTRGDSHSPVRAATTHEAYKIPSPVVEWRMAKWCCAVDYPLVCQDENDVTVYQHSYPWDHLPGALMVREVGGVVRTVDGAEYGSRETSGKLIVAADEEAYETVAKLLR</sequence>
<organism evidence="5 6">
    <name type="scientific">Cutibacterium acnes</name>
    <name type="common">Propionibacterium acnes</name>
    <dbReference type="NCBI Taxonomy" id="1747"/>
    <lineage>
        <taxon>Bacteria</taxon>
        <taxon>Bacillati</taxon>
        <taxon>Actinomycetota</taxon>
        <taxon>Actinomycetes</taxon>
        <taxon>Propionibacteriales</taxon>
        <taxon>Propionibacteriaceae</taxon>
        <taxon>Cutibacterium</taxon>
    </lineage>
</organism>
<dbReference type="PROSITE" id="PS00629">
    <property type="entry name" value="IMP_1"/>
    <property type="match status" value="1"/>
</dbReference>
<dbReference type="Gene3D" id="3.40.190.80">
    <property type="match status" value="1"/>
</dbReference>
<evidence type="ECO:0000256" key="1">
    <source>
        <dbReference type="ARBA" id="ARBA00022723"/>
    </source>
</evidence>
<feature type="binding site" evidence="4">
    <location>
        <position position="204"/>
    </location>
    <ligand>
        <name>Mg(2+)</name>
        <dbReference type="ChEBI" id="CHEBI:18420"/>
        <label>1</label>
        <note>catalytic</note>
    </ligand>
</feature>
<dbReference type="PRINTS" id="PR00377">
    <property type="entry name" value="IMPHPHTASES"/>
</dbReference>
<dbReference type="InterPro" id="IPR020583">
    <property type="entry name" value="Inositol_monoP_metal-BS"/>
</dbReference>
<keyword evidence="1 4" id="KW-0479">Metal-binding</keyword>
<dbReference type="GO" id="GO:0008934">
    <property type="term" value="F:inositol monophosphate 1-phosphatase activity"/>
    <property type="evidence" value="ECO:0007669"/>
    <property type="project" value="TreeGrafter"/>
</dbReference>
<gene>
    <name evidence="5" type="ORF">B1B09_01850</name>
</gene>
<evidence type="ECO:0000256" key="4">
    <source>
        <dbReference type="PIRSR" id="PIRSR600760-2"/>
    </source>
</evidence>
<dbReference type="GeneID" id="92856880"/>
<keyword evidence="2" id="KW-0378">Hydrolase</keyword>
<dbReference type="AlphaFoldDB" id="A0A2B7JVI6"/>
<protein>
    <submittedName>
        <fullName evidence="5">Inositol monophosphatase</fullName>
    </submittedName>
</protein>
<name>A0A2B7JVI6_CUTAC</name>
<evidence type="ECO:0000256" key="2">
    <source>
        <dbReference type="ARBA" id="ARBA00022801"/>
    </source>
</evidence>
<feature type="binding site" evidence="4">
    <location>
        <position position="92"/>
    </location>
    <ligand>
        <name>Mg(2+)</name>
        <dbReference type="ChEBI" id="CHEBI:18420"/>
        <label>1</label>
        <note>catalytic</note>
    </ligand>
</feature>
<comment type="cofactor">
    <cofactor evidence="4">
        <name>Mg(2+)</name>
        <dbReference type="ChEBI" id="CHEBI:18420"/>
    </cofactor>
</comment>